<reference evidence="2" key="1">
    <citation type="submission" date="2022-08" db="EMBL/GenBank/DDBJ databases">
        <title>Genome sequencing of Nocardioides sp. STR2.</title>
        <authorList>
            <person name="So Y."/>
        </authorList>
    </citation>
    <scope>NUCLEOTIDE SEQUENCE</scope>
    <source>
        <strain evidence="2">STR2</strain>
    </source>
</reference>
<evidence type="ECO:0000313" key="3">
    <source>
        <dbReference type="Proteomes" id="UP001074726"/>
    </source>
</evidence>
<feature type="transmembrane region" description="Helical" evidence="1">
    <location>
        <begin position="90"/>
        <end position="112"/>
    </location>
</feature>
<gene>
    <name evidence="2" type="ORF">NYO98_00160</name>
</gene>
<keyword evidence="1" id="KW-0812">Transmembrane</keyword>
<dbReference type="RefSeq" id="WP_268109489.1">
    <property type="nucleotide sequence ID" value="NZ_JAPPUX010000001.1"/>
</dbReference>
<dbReference type="EMBL" id="JAPPUX010000001">
    <property type="protein sequence ID" value="MCY4724672.1"/>
    <property type="molecule type" value="Genomic_DNA"/>
</dbReference>
<feature type="transmembrane region" description="Helical" evidence="1">
    <location>
        <begin position="56"/>
        <end position="78"/>
    </location>
</feature>
<keyword evidence="1" id="KW-0472">Membrane</keyword>
<keyword evidence="1" id="KW-1133">Transmembrane helix</keyword>
<keyword evidence="3" id="KW-1185">Reference proteome</keyword>
<feature type="transmembrane region" description="Helical" evidence="1">
    <location>
        <begin position="18"/>
        <end position="36"/>
    </location>
</feature>
<feature type="transmembrane region" description="Helical" evidence="1">
    <location>
        <begin position="159"/>
        <end position="178"/>
    </location>
</feature>
<protein>
    <submittedName>
        <fullName evidence="2">Uncharacterized protein</fullName>
    </submittedName>
</protein>
<evidence type="ECO:0000256" key="1">
    <source>
        <dbReference type="SAM" id="Phobius"/>
    </source>
</evidence>
<dbReference type="Proteomes" id="UP001074726">
    <property type="component" value="Unassembled WGS sequence"/>
</dbReference>
<accession>A0ABT4C6U4</accession>
<sequence>MAVTEDERGAATSRAAGAWGWAFVVLLLLSAGMASVPGGSDSDSTVRSFYTAHAGVIVAAQVTSLLASGTFVLFALTLRGHGRRASRGRVEAAGLAVAAASVLTVVPPLWLTVVADTASDDAVHRLAVASDLVDVVLFLAIGAFGAALVTAAHATWFKVLAAVVAVLSVARAVTSLLGSDLLELAAPLAFVALVVVVSTLVLMGRTPVARR</sequence>
<evidence type="ECO:0000313" key="2">
    <source>
        <dbReference type="EMBL" id="MCY4724672.1"/>
    </source>
</evidence>
<name>A0ABT4C6U4_9ACTN</name>
<feature type="transmembrane region" description="Helical" evidence="1">
    <location>
        <begin position="132"/>
        <end position="152"/>
    </location>
</feature>
<feature type="transmembrane region" description="Helical" evidence="1">
    <location>
        <begin position="184"/>
        <end position="203"/>
    </location>
</feature>
<proteinExistence type="predicted"/>
<comment type="caution">
    <text evidence="2">The sequence shown here is derived from an EMBL/GenBank/DDBJ whole genome shotgun (WGS) entry which is preliminary data.</text>
</comment>
<organism evidence="2 3">
    <name type="scientific">Nocardioides pini</name>
    <dbReference type="NCBI Taxonomy" id="2975053"/>
    <lineage>
        <taxon>Bacteria</taxon>
        <taxon>Bacillati</taxon>
        <taxon>Actinomycetota</taxon>
        <taxon>Actinomycetes</taxon>
        <taxon>Propionibacteriales</taxon>
        <taxon>Nocardioidaceae</taxon>
        <taxon>Nocardioides</taxon>
    </lineage>
</organism>